<dbReference type="PROSITE" id="PS50042">
    <property type="entry name" value="CNMP_BINDING_3"/>
    <property type="match status" value="1"/>
</dbReference>
<comment type="caution">
    <text evidence="6">The sequence shown here is derived from an EMBL/GenBank/DDBJ whole genome shotgun (WGS) entry which is preliminary data.</text>
</comment>
<gene>
    <name evidence="6" type="ORF">V6R90_03730</name>
</gene>
<evidence type="ECO:0000313" key="6">
    <source>
        <dbReference type="EMBL" id="MEQ7846376.1"/>
    </source>
</evidence>
<evidence type="ECO:0000256" key="3">
    <source>
        <dbReference type="ARBA" id="ARBA00023163"/>
    </source>
</evidence>
<dbReference type="InterPro" id="IPR014710">
    <property type="entry name" value="RmlC-like_jellyroll"/>
</dbReference>
<dbReference type="Pfam" id="PF13545">
    <property type="entry name" value="HTH_Crp_2"/>
    <property type="match status" value="1"/>
</dbReference>
<reference evidence="6 7" key="1">
    <citation type="submission" date="2024-02" db="EMBL/GenBank/DDBJ databases">
        <title>Full genome sequence of Nocardioides kribbensis.</title>
        <authorList>
            <person name="Poletto B.L."/>
            <person name="Silva G."/>
            <person name="Galante D."/>
            <person name="Campos K.R."/>
            <person name="Santos M.B.N."/>
            <person name="Sacchi C.T."/>
        </authorList>
    </citation>
    <scope>NUCLEOTIDE SEQUENCE [LARGE SCALE GENOMIC DNA]</scope>
    <source>
        <strain evidence="6 7">O4R</strain>
    </source>
</reference>
<sequence>MTPLDPGPTTPDDLGAVAALLPLMTEVVVERGATLFAQGDRHETMYLVREGALKVTRANRDERPTILAVVGPGEMLGEMALLDGRERGATVTAITRAHLLELEREVFDRELERDPAIAVALLQDLARRLRRSNDTVSDLAFADVPSRVARTVRHLASKFGTTTDEGHLRVEHQLTQEELAQLVGSARETVNKALASLSRRGVIEVRQRTITVIDQDALERLAG</sequence>
<dbReference type="InterPro" id="IPR000595">
    <property type="entry name" value="cNMP-bd_dom"/>
</dbReference>
<evidence type="ECO:0000256" key="1">
    <source>
        <dbReference type="ARBA" id="ARBA00023015"/>
    </source>
</evidence>
<keyword evidence="7" id="KW-1185">Reference proteome</keyword>
<evidence type="ECO:0000259" key="4">
    <source>
        <dbReference type="PROSITE" id="PS50042"/>
    </source>
</evidence>
<dbReference type="Proteomes" id="UP001482520">
    <property type="component" value="Unassembled WGS sequence"/>
</dbReference>
<organism evidence="6 7">
    <name type="scientific">Nocardioides kribbensis</name>
    <dbReference type="NCBI Taxonomy" id="305517"/>
    <lineage>
        <taxon>Bacteria</taxon>
        <taxon>Bacillati</taxon>
        <taxon>Actinomycetota</taxon>
        <taxon>Actinomycetes</taxon>
        <taxon>Propionibacteriales</taxon>
        <taxon>Nocardioidaceae</taxon>
        <taxon>Nocardioides</taxon>
    </lineage>
</organism>
<dbReference type="PROSITE" id="PS51063">
    <property type="entry name" value="HTH_CRP_2"/>
    <property type="match status" value="1"/>
</dbReference>
<protein>
    <submittedName>
        <fullName evidence="6">Crp/Fnr family transcriptional regulator</fullName>
    </submittedName>
</protein>
<name>A0ABV1NV42_9ACTN</name>
<keyword evidence="1" id="KW-0805">Transcription regulation</keyword>
<dbReference type="InterPro" id="IPR036390">
    <property type="entry name" value="WH_DNA-bd_sf"/>
</dbReference>
<feature type="domain" description="Cyclic nucleotide-binding" evidence="4">
    <location>
        <begin position="20"/>
        <end position="128"/>
    </location>
</feature>
<evidence type="ECO:0000259" key="5">
    <source>
        <dbReference type="PROSITE" id="PS51063"/>
    </source>
</evidence>
<dbReference type="InterPro" id="IPR012318">
    <property type="entry name" value="HTH_CRP"/>
</dbReference>
<dbReference type="SMART" id="SM00100">
    <property type="entry name" value="cNMP"/>
    <property type="match status" value="1"/>
</dbReference>
<evidence type="ECO:0000313" key="7">
    <source>
        <dbReference type="Proteomes" id="UP001482520"/>
    </source>
</evidence>
<dbReference type="CDD" id="cd00038">
    <property type="entry name" value="CAP_ED"/>
    <property type="match status" value="1"/>
</dbReference>
<dbReference type="PANTHER" id="PTHR24567">
    <property type="entry name" value="CRP FAMILY TRANSCRIPTIONAL REGULATORY PROTEIN"/>
    <property type="match status" value="1"/>
</dbReference>
<dbReference type="SMART" id="SM00419">
    <property type="entry name" value="HTH_CRP"/>
    <property type="match status" value="1"/>
</dbReference>
<dbReference type="InterPro" id="IPR050397">
    <property type="entry name" value="Env_Response_Regulators"/>
</dbReference>
<dbReference type="InterPro" id="IPR018490">
    <property type="entry name" value="cNMP-bd_dom_sf"/>
</dbReference>
<dbReference type="Pfam" id="PF00027">
    <property type="entry name" value="cNMP_binding"/>
    <property type="match status" value="1"/>
</dbReference>
<dbReference type="RefSeq" id="WP_193660946.1">
    <property type="nucleotide sequence ID" value="NZ_BAAAMM010000001.1"/>
</dbReference>
<dbReference type="Gene3D" id="2.60.120.10">
    <property type="entry name" value="Jelly Rolls"/>
    <property type="match status" value="1"/>
</dbReference>
<dbReference type="InterPro" id="IPR036388">
    <property type="entry name" value="WH-like_DNA-bd_sf"/>
</dbReference>
<dbReference type="SUPFAM" id="SSF51206">
    <property type="entry name" value="cAMP-binding domain-like"/>
    <property type="match status" value="1"/>
</dbReference>
<proteinExistence type="predicted"/>
<accession>A0ABV1NV42</accession>
<feature type="domain" description="HTH crp-type" evidence="5">
    <location>
        <begin position="142"/>
        <end position="216"/>
    </location>
</feature>
<dbReference type="EMBL" id="JBEGDP010000002">
    <property type="protein sequence ID" value="MEQ7846376.1"/>
    <property type="molecule type" value="Genomic_DNA"/>
</dbReference>
<dbReference type="Gene3D" id="1.10.10.10">
    <property type="entry name" value="Winged helix-like DNA-binding domain superfamily/Winged helix DNA-binding domain"/>
    <property type="match status" value="1"/>
</dbReference>
<keyword evidence="2" id="KW-0238">DNA-binding</keyword>
<evidence type="ECO:0000256" key="2">
    <source>
        <dbReference type="ARBA" id="ARBA00023125"/>
    </source>
</evidence>
<dbReference type="PANTHER" id="PTHR24567:SF74">
    <property type="entry name" value="HTH-TYPE TRANSCRIPTIONAL REGULATOR ARCR"/>
    <property type="match status" value="1"/>
</dbReference>
<keyword evidence="3" id="KW-0804">Transcription</keyword>
<dbReference type="SUPFAM" id="SSF46785">
    <property type="entry name" value="Winged helix' DNA-binding domain"/>
    <property type="match status" value="1"/>
</dbReference>